<dbReference type="InterPro" id="IPR000504">
    <property type="entry name" value="RRM_dom"/>
</dbReference>
<accession>A0AAV4PQK3</accession>
<comment type="caution">
    <text evidence="5">The sequence shown here is derived from an EMBL/GenBank/DDBJ whole genome shotgun (WGS) entry which is preliminary data.</text>
</comment>
<protein>
    <submittedName>
        <fullName evidence="5">Polyadenylate-binding protein 1</fullName>
    </submittedName>
</protein>
<dbReference type="PROSITE" id="PS50102">
    <property type="entry name" value="RRM"/>
    <property type="match status" value="1"/>
</dbReference>
<dbReference type="AlphaFoldDB" id="A0AAV4PQK3"/>
<keyword evidence="2 3" id="KW-0694">RNA-binding</keyword>
<dbReference type="Gene3D" id="3.30.70.330">
    <property type="match status" value="1"/>
</dbReference>
<dbReference type="SUPFAM" id="SSF54928">
    <property type="entry name" value="RNA-binding domain, RBD"/>
    <property type="match status" value="1"/>
</dbReference>
<dbReference type="Proteomes" id="UP001054945">
    <property type="component" value="Unassembled WGS sequence"/>
</dbReference>
<evidence type="ECO:0000256" key="3">
    <source>
        <dbReference type="PROSITE-ProRule" id="PRU00176"/>
    </source>
</evidence>
<organism evidence="5 6">
    <name type="scientific">Caerostris extrusa</name>
    <name type="common">Bark spider</name>
    <name type="synonym">Caerostris bankana</name>
    <dbReference type="NCBI Taxonomy" id="172846"/>
    <lineage>
        <taxon>Eukaryota</taxon>
        <taxon>Metazoa</taxon>
        <taxon>Ecdysozoa</taxon>
        <taxon>Arthropoda</taxon>
        <taxon>Chelicerata</taxon>
        <taxon>Arachnida</taxon>
        <taxon>Araneae</taxon>
        <taxon>Araneomorphae</taxon>
        <taxon>Entelegynae</taxon>
        <taxon>Araneoidea</taxon>
        <taxon>Araneidae</taxon>
        <taxon>Caerostris</taxon>
    </lineage>
</organism>
<evidence type="ECO:0000313" key="5">
    <source>
        <dbReference type="EMBL" id="GIX99697.1"/>
    </source>
</evidence>
<name>A0AAV4PQK3_CAEEX</name>
<dbReference type="InterPro" id="IPR012677">
    <property type="entry name" value="Nucleotide-bd_a/b_plait_sf"/>
</dbReference>
<dbReference type="Pfam" id="PF00076">
    <property type="entry name" value="RRM_1"/>
    <property type="match status" value="1"/>
</dbReference>
<dbReference type="PANTHER" id="PTHR24012">
    <property type="entry name" value="RNA BINDING PROTEIN"/>
    <property type="match status" value="1"/>
</dbReference>
<feature type="domain" description="RRM" evidence="4">
    <location>
        <begin position="9"/>
        <end position="87"/>
    </location>
</feature>
<dbReference type="EMBL" id="BPLR01005079">
    <property type="protein sequence ID" value="GIX99697.1"/>
    <property type="molecule type" value="Genomic_DNA"/>
</dbReference>
<keyword evidence="6" id="KW-1185">Reference proteome</keyword>
<proteinExistence type="predicted"/>
<evidence type="ECO:0000313" key="6">
    <source>
        <dbReference type="Proteomes" id="UP001054945"/>
    </source>
</evidence>
<dbReference type="InterPro" id="IPR035979">
    <property type="entry name" value="RBD_domain_sf"/>
</dbReference>
<dbReference type="SMART" id="SM00360">
    <property type="entry name" value="RRM"/>
    <property type="match status" value="1"/>
</dbReference>
<keyword evidence="1" id="KW-0677">Repeat</keyword>
<gene>
    <name evidence="5" type="primary">PABPC1</name>
    <name evidence="5" type="ORF">CEXT_299621</name>
</gene>
<evidence type="ECO:0000256" key="1">
    <source>
        <dbReference type="ARBA" id="ARBA00022737"/>
    </source>
</evidence>
<sequence>MLEDKESSTSLYVGNLHPDCNEAIVFEKFSAVGQILSIRVCRDIETGSSLGYAYVNFTKHEEAKKALDTLNYDHLNGQPVRNYVGTEECQIQTPNGCQLGCKNLPKSIDDKILRDVFSSW</sequence>
<evidence type="ECO:0000256" key="2">
    <source>
        <dbReference type="ARBA" id="ARBA00022884"/>
    </source>
</evidence>
<evidence type="ECO:0000259" key="4">
    <source>
        <dbReference type="PROSITE" id="PS50102"/>
    </source>
</evidence>
<reference evidence="5 6" key="1">
    <citation type="submission" date="2021-06" db="EMBL/GenBank/DDBJ databases">
        <title>Caerostris extrusa draft genome.</title>
        <authorList>
            <person name="Kono N."/>
            <person name="Arakawa K."/>
        </authorList>
    </citation>
    <scope>NUCLEOTIDE SEQUENCE [LARGE SCALE GENOMIC DNA]</scope>
</reference>
<dbReference type="GO" id="GO:0003723">
    <property type="term" value="F:RNA binding"/>
    <property type="evidence" value="ECO:0007669"/>
    <property type="project" value="UniProtKB-UniRule"/>
</dbReference>